<comment type="function">
    <text evidence="6">Component of a complex that catalyzes the oxidation of glycolate to glyoxylate.</text>
</comment>
<sequence length="431" mass="45342">MKTNFSPERLADPEVAASQQEIRRCVHCGFCTATCPTYVLLGDERDSPRGRIELIRAMLESDAPPTRATVTHIDRCLSCLSCVSTCPSGVDYGRLIDHARAHVEDTYRRPWPERLLRAAIPAVMTRPGRLSAALALGRLAKPLERLLPGPLKAMRRLTPAATGRRAKAGVIPAAGESRGRVALLQGCVEPALAPQIREAAIRLITRAGFDVVLAEGEGCCGALSEHLGRAEEARGLARANVQAWSRSGELSAIVTTAAGCGTMIKAYGEKLGEAGAAVAGRARDVLEFIAEVGLPPVVKPQGLAVAYHAACSLQHGQQIKLQPPALLSQAGFDVRPVAEGHLCCGSAGVYNILQPELAGRLRDRKADNIARTGAAVLAAGNVGCMAQLAPAVGMPVVHPVELLDWATGGPRPPALTPDAPLRPRAAVVAHG</sequence>
<evidence type="ECO:0000313" key="8">
    <source>
        <dbReference type="EMBL" id="ACG79428.1"/>
    </source>
</evidence>
<evidence type="ECO:0000256" key="6">
    <source>
        <dbReference type="PIRNR" id="PIRNR000139"/>
    </source>
</evidence>
<evidence type="ECO:0000256" key="1">
    <source>
        <dbReference type="ARBA" id="ARBA00022485"/>
    </source>
</evidence>
<dbReference type="GO" id="GO:0019154">
    <property type="term" value="F:glycolate dehydrogenase activity"/>
    <property type="evidence" value="ECO:0007669"/>
    <property type="project" value="UniProtKB-EC"/>
</dbReference>
<keyword evidence="5 6" id="KW-0411">Iron-sulfur</keyword>
<dbReference type="STRING" id="450851.PHZ_c3019"/>
<organism evidence="8 9">
    <name type="scientific">Phenylobacterium zucineum (strain HLK1)</name>
    <dbReference type="NCBI Taxonomy" id="450851"/>
    <lineage>
        <taxon>Bacteria</taxon>
        <taxon>Pseudomonadati</taxon>
        <taxon>Pseudomonadota</taxon>
        <taxon>Alphaproteobacteria</taxon>
        <taxon>Caulobacterales</taxon>
        <taxon>Caulobacteraceae</taxon>
        <taxon>Phenylobacterium</taxon>
    </lineage>
</organism>
<feature type="domain" description="4Fe-4S ferredoxin-type" evidence="7">
    <location>
        <begin position="66"/>
        <end position="90"/>
    </location>
</feature>
<evidence type="ECO:0000256" key="5">
    <source>
        <dbReference type="ARBA" id="ARBA00023014"/>
    </source>
</evidence>
<dbReference type="InterPro" id="IPR004017">
    <property type="entry name" value="Cys_rich_dom"/>
</dbReference>
<evidence type="ECO:0000313" key="9">
    <source>
        <dbReference type="Proteomes" id="UP000001868"/>
    </source>
</evidence>
<proteinExistence type="predicted"/>
<dbReference type="AlphaFoldDB" id="B4R9G8"/>
<evidence type="ECO:0000256" key="2">
    <source>
        <dbReference type="ARBA" id="ARBA00022723"/>
    </source>
</evidence>
<keyword evidence="2 6" id="KW-0479">Metal-binding</keyword>
<dbReference type="NCBIfam" id="NF008434">
    <property type="entry name" value="PRK11274.1"/>
    <property type="match status" value="1"/>
</dbReference>
<dbReference type="GO" id="GO:0046872">
    <property type="term" value="F:metal ion binding"/>
    <property type="evidence" value="ECO:0007669"/>
    <property type="project" value="UniProtKB-UniRule"/>
</dbReference>
<dbReference type="PIRSF" id="PIRSF000139">
    <property type="entry name" value="Glc_ox_4Fe-4S"/>
    <property type="match status" value="1"/>
</dbReference>
<dbReference type="GO" id="GO:0051539">
    <property type="term" value="F:4 iron, 4 sulfur cluster binding"/>
    <property type="evidence" value="ECO:0007669"/>
    <property type="project" value="UniProtKB-UniRule"/>
</dbReference>
<name>B4R9G8_PHEZH</name>
<dbReference type="KEGG" id="pzu:PHZ_c3019"/>
<dbReference type="InterPro" id="IPR017900">
    <property type="entry name" value="4Fe4S_Fe_S_CS"/>
</dbReference>
<dbReference type="Pfam" id="PF12838">
    <property type="entry name" value="Fer4_7"/>
    <property type="match status" value="1"/>
</dbReference>
<dbReference type="InterPro" id="IPR012257">
    <property type="entry name" value="Glc_ox_4Fe-4S"/>
</dbReference>
<dbReference type="Gene3D" id="1.10.1060.10">
    <property type="entry name" value="Alpha-helical ferredoxin"/>
    <property type="match status" value="1"/>
</dbReference>
<dbReference type="PANTHER" id="PTHR32479:SF17">
    <property type="entry name" value="GLYCOLATE OXIDASE IRON-SULFUR SUBUNIT"/>
    <property type="match status" value="1"/>
</dbReference>
<dbReference type="InterPro" id="IPR017896">
    <property type="entry name" value="4Fe4S_Fe-S-bd"/>
</dbReference>
<keyword evidence="3" id="KW-0677">Repeat</keyword>
<dbReference type="PROSITE" id="PS00198">
    <property type="entry name" value="4FE4S_FER_1"/>
    <property type="match status" value="2"/>
</dbReference>
<keyword evidence="6" id="KW-0813">Transport</keyword>
<dbReference type="eggNOG" id="COG0247">
    <property type="taxonomic scope" value="Bacteria"/>
</dbReference>
<comment type="catalytic activity">
    <reaction evidence="6">
        <text>(R)-lactate + A = pyruvate + AH2</text>
        <dbReference type="Rhea" id="RHEA:15089"/>
        <dbReference type="ChEBI" id="CHEBI:13193"/>
        <dbReference type="ChEBI" id="CHEBI:15361"/>
        <dbReference type="ChEBI" id="CHEBI:16004"/>
        <dbReference type="ChEBI" id="CHEBI:17499"/>
    </reaction>
</comment>
<dbReference type="Pfam" id="PF02754">
    <property type="entry name" value="CCG"/>
    <property type="match status" value="2"/>
</dbReference>
<dbReference type="EMBL" id="CP000747">
    <property type="protein sequence ID" value="ACG79428.1"/>
    <property type="molecule type" value="Genomic_DNA"/>
</dbReference>
<dbReference type="PANTHER" id="PTHR32479">
    <property type="entry name" value="GLYCOLATE OXIDASE IRON-SULFUR SUBUNIT"/>
    <property type="match status" value="1"/>
</dbReference>
<keyword evidence="9" id="KW-1185">Reference proteome</keyword>
<feature type="domain" description="4Fe-4S ferredoxin-type" evidence="7">
    <location>
        <begin position="16"/>
        <end position="45"/>
    </location>
</feature>
<accession>B4R9G8</accession>
<dbReference type="EC" id="1.1.99.14" evidence="6"/>
<dbReference type="InterPro" id="IPR009051">
    <property type="entry name" value="Helical_ferredxn"/>
</dbReference>
<dbReference type="RefSeq" id="WP_012523566.1">
    <property type="nucleotide sequence ID" value="NC_011144.1"/>
</dbReference>
<dbReference type="Proteomes" id="UP000001868">
    <property type="component" value="Chromosome"/>
</dbReference>
<keyword evidence="6" id="KW-0249">Electron transport</keyword>
<dbReference type="OrthoDB" id="9765258at2"/>
<comment type="catalytic activity">
    <reaction evidence="6">
        <text>glycolate + A = glyoxylate + AH2</text>
        <dbReference type="Rhea" id="RHEA:21264"/>
        <dbReference type="ChEBI" id="CHEBI:13193"/>
        <dbReference type="ChEBI" id="CHEBI:17499"/>
        <dbReference type="ChEBI" id="CHEBI:29805"/>
        <dbReference type="ChEBI" id="CHEBI:36655"/>
        <dbReference type="EC" id="1.1.99.14"/>
    </reaction>
</comment>
<evidence type="ECO:0000259" key="7">
    <source>
        <dbReference type="PROSITE" id="PS51379"/>
    </source>
</evidence>
<keyword evidence="1 6" id="KW-0004">4Fe-4S</keyword>
<reference evidence="8 9" key="1">
    <citation type="journal article" date="2008" name="BMC Genomics">
        <title>Complete genome of Phenylobacterium zucineum - a novel facultative intracellular bacterium isolated from human erythroleukemia cell line K562.</title>
        <authorList>
            <person name="Luo Y."/>
            <person name="Xu X."/>
            <person name="Ding Z."/>
            <person name="Liu Z."/>
            <person name="Zhang B."/>
            <person name="Yan Z."/>
            <person name="Sun J."/>
            <person name="Hu S."/>
            <person name="Hu X."/>
        </authorList>
    </citation>
    <scope>NUCLEOTIDE SEQUENCE [LARGE SCALE GENOMIC DNA]</scope>
    <source>
        <strain evidence="8 9">HLK1</strain>
    </source>
</reference>
<dbReference type="HOGENOM" id="CLU_023081_0_0_5"/>
<gene>
    <name evidence="8" type="ordered locus">PHZ_c3019</name>
</gene>
<dbReference type="SUPFAM" id="SSF54862">
    <property type="entry name" value="4Fe-4S ferredoxins"/>
    <property type="match status" value="1"/>
</dbReference>
<protein>
    <recommendedName>
        <fullName evidence="6">Glycolate oxidase iron-sulfur subunit</fullName>
        <ecNumber evidence="6">1.1.99.14</ecNumber>
    </recommendedName>
</protein>
<comment type="cofactor">
    <cofactor evidence="6">
        <name>[4Fe-4S] cluster</name>
        <dbReference type="ChEBI" id="CHEBI:49883"/>
    </cofactor>
    <text evidence="6">Binds 2 [4Fe-4S] clusters.</text>
</comment>
<evidence type="ECO:0000256" key="4">
    <source>
        <dbReference type="ARBA" id="ARBA00023004"/>
    </source>
</evidence>
<keyword evidence="4 6" id="KW-0408">Iron</keyword>
<evidence type="ECO:0000256" key="3">
    <source>
        <dbReference type="ARBA" id="ARBA00022737"/>
    </source>
</evidence>
<dbReference type="PROSITE" id="PS51379">
    <property type="entry name" value="4FE4S_FER_2"/>
    <property type="match status" value="2"/>
</dbReference>